<dbReference type="RefSeq" id="WP_127951545.1">
    <property type="nucleotide sequence ID" value="NZ_RKLO01000002.1"/>
</dbReference>
<keyword evidence="3" id="KW-0489">Methyltransferase</keyword>
<keyword evidence="1 3" id="KW-0808">Transferase</keyword>
<proteinExistence type="predicted"/>
<dbReference type="Proteomes" id="UP000283479">
    <property type="component" value="Unassembled WGS sequence"/>
</dbReference>
<sequence length="209" mass="22897">MTQPGYDAVAERYSEAFPTPYQTPLERHVVAAFADLVRERTLEGIVLDVGCGLGHVTADLAGRGLDVVGVDPSREMLEIARRNYPELRFVQDDAQLESMNLGGQSVAAVLARCSLIHLPPSDVPNVLAGWAVRMAPGALVAVAGQTTDSVGEVSEFDHAVAPAWRWHPDRLAEALSEAGFEEVWRTISRPDAHHSFPELHLVARRRCWV</sequence>
<dbReference type="PANTHER" id="PTHR43861">
    <property type="entry name" value="TRANS-ACONITATE 2-METHYLTRANSFERASE-RELATED"/>
    <property type="match status" value="1"/>
</dbReference>
<gene>
    <name evidence="3" type="ORF">EGT50_05305</name>
</gene>
<evidence type="ECO:0000313" key="3">
    <source>
        <dbReference type="EMBL" id="RVW03924.1"/>
    </source>
</evidence>
<dbReference type="AlphaFoldDB" id="A0A438AYX5"/>
<dbReference type="GO" id="GO:0008168">
    <property type="term" value="F:methyltransferase activity"/>
    <property type="evidence" value="ECO:0007669"/>
    <property type="project" value="UniProtKB-KW"/>
</dbReference>
<dbReference type="InterPro" id="IPR029063">
    <property type="entry name" value="SAM-dependent_MTases_sf"/>
</dbReference>
<dbReference type="OrthoDB" id="9805171at2"/>
<dbReference type="Pfam" id="PF13649">
    <property type="entry name" value="Methyltransf_25"/>
    <property type="match status" value="1"/>
</dbReference>
<name>A0A438AYX5_9NOCA</name>
<evidence type="ECO:0000313" key="4">
    <source>
        <dbReference type="Proteomes" id="UP000283479"/>
    </source>
</evidence>
<dbReference type="CDD" id="cd02440">
    <property type="entry name" value="AdoMet_MTases"/>
    <property type="match status" value="1"/>
</dbReference>
<accession>A0A438AYX5</accession>
<organism evidence="3 4">
    <name type="scientific">Rhodococcus xishaensis</name>
    <dbReference type="NCBI Taxonomy" id="2487364"/>
    <lineage>
        <taxon>Bacteria</taxon>
        <taxon>Bacillati</taxon>
        <taxon>Actinomycetota</taxon>
        <taxon>Actinomycetes</taxon>
        <taxon>Mycobacteriales</taxon>
        <taxon>Nocardiaceae</taxon>
        <taxon>Rhodococcus</taxon>
    </lineage>
</organism>
<evidence type="ECO:0000259" key="2">
    <source>
        <dbReference type="Pfam" id="PF13649"/>
    </source>
</evidence>
<feature type="domain" description="Methyltransferase" evidence="2">
    <location>
        <begin position="46"/>
        <end position="137"/>
    </location>
</feature>
<protein>
    <submittedName>
        <fullName evidence="3">Class I SAM-dependent methyltransferase</fullName>
    </submittedName>
</protein>
<comment type="caution">
    <text evidence="3">The sequence shown here is derived from an EMBL/GenBank/DDBJ whole genome shotgun (WGS) entry which is preliminary data.</text>
</comment>
<evidence type="ECO:0000256" key="1">
    <source>
        <dbReference type="ARBA" id="ARBA00022679"/>
    </source>
</evidence>
<dbReference type="Gene3D" id="3.40.50.150">
    <property type="entry name" value="Vaccinia Virus protein VP39"/>
    <property type="match status" value="1"/>
</dbReference>
<keyword evidence="4" id="KW-1185">Reference proteome</keyword>
<dbReference type="GO" id="GO:0032259">
    <property type="term" value="P:methylation"/>
    <property type="evidence" value="ECO:0007669"/>
    <property type="project" value="UniProtKB-KW"/>
</dbReference>
<dbReference type="InterPro" id="IPR041698">
    <property type="entry name" value="Methyltransf_25"/>
</dbReference>
<dbReference type="SUPFAM" id="SSF53335">
    <property type="entry name" value="S-adenosyl-L-methionine-dependent methyltransferases"/>
    <property type="match status" value="1"/>
</dbReference>
<reference evidence="3 4" key="1">
    <citation type="submission" date="2018-11" db="EMBL/GenBank/DDBJ databases">
        <title>Rhodococcus spongicola sp. nov. and Rhodococcus xishaensis sp. nov. from marine sponges.</title>
        <authorList>
            <person name="Li L."/>
            <person name="Lin H.W."/>
        </authorList>
    </citation>
    <scope>NUCLEOTIDE SEQUENCE [LARGE SCALE GENOMIC DNA]</scope>
    <source>
        <strain evidence="3 4">LHW51113</strain>
    </source>
</reference>
<dbReference type="EMBL" id="RKLO01000002">
    <property type="protein sequence ID" value="RVW03924.1"/>
    <property type="molecule type" value="Genomic_DNA"/>
</dbReference>